<keyword evidence="4" id="KW-1185">Reference proteome</keyword>
<reference evidence="3 4" key="1">
    <citation type="submission" date="2018-08" db="EMBL/GenBank/DDBJ databases">
        <title>Draft genome of the lignicolous fungus Coniochaeta pulveracea.</title>
        <authorList>
            <person name="Borstlap C.J."/>
            <person name="De Witt R.N."/>
            <person name="Botha A."/>
            <person name="Volschenk H."/>
        </authorList>
    </citation>
    <scope>NUCLEOTIDE SEQUENCE [LARGE SCALE GENOMIC DNA]</scope>
    <source>
        <strain evidence="3 4">CAB683</strain>
    </source>
</reference>
<proteinExistence type="predicted"/>
<dbReference type="AlphaFoldDB" id="A0A420XWN4"/>
<evidence type="ECO:0000256" key="2">
    <source>
        <dbReference type="SAM" id="Phobius"/>
    </source>
</evidence>
<keyword evidence="2" id="KW-0472">Membrane</keyword>
<evidence type="ECO:0000256" key="1">
    <source>
        <dbReference type="SAM" id="MobiDB-lite"/>
    </source>
</evidence>
<dbReference type="OrthoDB" id="4140442at2759"/>
<keyword evidence="2" id="KW-1133">Transmembrane helix</keyword>
<accession>A0A420XWN4</accession>
<sequence>MPSISRGLCAHAFSLTSRPVPNSLPKQLPARIICLGHAPVPRRLFGTITQLRAQAGAAAITKTSKATTAAPAPRRQPAKPPTPSRSSISPTTPYIPPPSPAYAATLASKPTPTLLYEAPSHFWFTFSAFNAGAFCIAYTAVQYYSVYLHPPPDLAWWVPHAYGLICVTMGAVGTYWLRWPSRIIRSISALPASDFRGLKLEVKTRKVIPFLPWKKTVVMPHEVTIPDRVQRLIGAATRRPGTEKLSAKEQLMLKAYEEEKKKAARQYELDHIMTAPFRHAGRAIGTATRGMVRALTRDGFANVSVKGAKYKMDVKSGWFLEEGKALDRLVHVKAEEATGLEKMIKG</sequence>
<gene>
    <name evidence="3" type="ORF">DL546_001105</name>
</gene>
<organism evidence="3 4">
    <name type="scientific">Coniochaeta pulveracea</name>
    <dbReference type="NCBI Taxonomy" id="177199"/>
    <lineage>
        <taxon>Eukaryota</taxon>
        <taxon>Fungi</taxon>
        <taxon>Dikarya</taxon>
        <taxon>Ascomycota</taxon>
        <taxon>Pezizomycotina</taxon>
        <taxon>Sordariomycetes</taxon>
        <taxon>Sordariomycetidae</taxon>
        <taxon>Coniochaetales</taxon>
        <taxon>Coniochaetaceae</taxon>
        <taxon>Coniochaeta</taxon>
    </lineage>
</organism>
<name>A0A420XWN4_9PEZI</name>
<feature type="transmembrane region" description="Helical" evidence="2">
    <location>
        <begin position="156"/>
        <end position="177"/>
    </location>
</feature>
<keyword evidence="2" id="KW-0812">Transmembrane</keyword>
<feature type="compositionally biased region" description="Low complexity" evidence="1">
    <location>
        <begin position="62"/>
        <end position="75"/>
    </location>
</feature>
<evidence type="ECO:0000313" key="4">
    <source>
        <dbReference type="Proteomes" id="UP000275385"/>
    </source>
</evidence>
<dbReference type="Proteomes" id="UP000275385">
    <property type="component" value="Unassembled WGS sequence"/>
</dbReference>
<protein>
    <submittedName>
        <fullName evidence="3">Uncharacterized protein</fullName>
    </submittedName>
</protein>
<evidence type="ECO:0000313" key="3">
    <source>
        <dbReference type="EMBL" id="RKU40065.1"/>
    </source>
</evidence>
<comment type="caution">
    <text evidence="3">The sequence shown here is derived from an EMBL/GenBank/DDBJ whole genome shotgun (WGS) entry which is preliminary data.</text>
</comment>
<dbReference type="EMBL" id="QVQW01000123">
    <property type="protein sequence ID" value="RKU40065.1"/>
    <property type="molecule type" value="Genomic_DNA"/>
</dbReference>
<feature type="region of interest" description="Disordered" evidence="1">
    <location>
        <begin position="62"/>
        <end position="95"/>
    </location>
</feature>
<feature type="transmembrane region" description="Helical" evidence="2">
    <location>
        <begin position="122"/>
        <end position="144"/>
    </location>
</feature>
<dbReference type="STRING" id="177199.A0A420XWN4"/>